<dbReference type="Proteomes" id="UP000789920">
    <property type="component" value="Unassembled WGS sequence"/>
</dbReference>
<gene>
    <name evidence="1" type="ORF">RPERSI_LOCUS15297</name>
</gene>
<organism evidence="1 2">
    <name type="scientific">Racocetra persica</name>
    <dbReference type="NCBI Taxonomy" id="160502"/>
    <lineage>
        <taxon>Eukaryota</taxon>
        <taxon>Fungi</taxon>
        <taxon>Fungi incertae sedis</taxon>
        <taxon>Mucoromycota</taxon>
        <taxon>Glomeromycotina</taxon>
        <taxon>Glomeromycetes</taxon>
        <taxon>Diversisporales</taxon>
        <taxon>Gigasporaceae</taxon>
        <taxon>Racocetra</taxon>
    </lineage>
</organism>
<evidence type="ECO:0000313" key="2">
    <source>
        <dbReference type="Proteomes" id="UP000789920"/>
    </source>
</evidence>
<protein>
    <submittedName>
        <fullName evidence="1">22014_t:CDS:1</fullName>
    </submittedName>
</protein>
<proteinExistence type="predicted"/>
<feature type="non-terminal residue" evidence="1">
    <location>
        <position position="1"/>
    </location>
</feature>
<dbReference type="EMBL" id="CAJVQC010036572">
    <property type="protein sequence ID" value="CAG8761651.1"/>
    <property type="molecule type" value="Genomic_DNA"/>
</dbReference>
<reference evidence="1" key="1">
    <citation type="submission" date="2021-06" db="EMBL/GenBank/DDBJ databases">
        <authorList>
            <person name="Kallberg Y."/>
            <person name="Tangrot J."/>
            <person name="Rosling A."/>
        </authorList>
    </citation>
    <scope>NUCLEOTIDE SEQUENCE</scope>
    <source>
        <strain evidence="1">MA461A</strain>
    </source>
</reference>
<comment type="caution">
    <text evidence="1">The sequence shown here is derived from an EMBL/GenBank/DDBJ whole genome shotgun (WGS) entry which is preliminary data.</text>
</comment>
<sequence>MVMNNHYFKTKLALADLYDSKKEYHKAWDIFEDLYNKGYGEYKPTGEKNLLTTYMAKYLINGLHAKIDIKRAYKICNKEENINILRLINTEKLYDKKKYEEAWTIFSEIDTCKYRSNYYSSKSENKAKFTAKF</sequence>
<name>A0ACA9QQI4_9GLOM</name>
<evidence type="ECO:0000313" key="1">
    <source>
        <dbReference type="EMBL" id="CAG8761651.1"/>
    </source>
</evidence>
<accession>A0ACA9QQI4</accession>
<keyword evidence="2" id="KW-1185">Reference proteome</keyword>